<evidence type="ECO:0000313" key="2">
    <source>
        <dbReference type="Proteomes" id="UP000187455"/>
    </source>
</evidence>
<protein>
    <submittedName>
        <fullName evidence="1">Uncharacterized protein</fullName>
    </submittedName>
</protein>
<sequence length="154" mass="17816">MRLVEKLGKNEPIERLREELGINSVFIRTSTTHERAYYKWPTPNKWISDLIKNPTTVKQSTWGTECSRWIEKYCHIGEKRQTFISLGHQKQRKMDNLTRFAFRIQPRAGAAEQNIELKIGKSSNCIRVARLTMPEGISKSPSPLNQCPMGTELI</sequence>
<dbReference type="Proteomes" id="UP000187455">
    <property type="component" value="Unassembled WGS sequence"/>
</dbReference>
<dbReference type="EMBL" id="LSSL01001557">
    <property type="protein sequence ID" value="OLY82414.1"/>
    <property type="molecule type" value="Genomic_DNA"/>
</dbReference>
<keyword evidence="2" id="KW-1185">Reference proteome</keyword>
<dbReference type="STRING" id="133383.A0A1R0GZU0"/>
<comment type="caution">
    <text evidence="1">The sequence shown here is derived from an EMBL/GenBank/DDBJ whole genome shotgun (WGS) entry which is preliminary data.</text>
</comment>
<name>A0A1R0GZU0_9FUNG</name>
<organism evidence="1 2">
    <name type="scientific">Smittium mucronatum</name>
    <dbReference type="NCBI Taxonomy" id="133383"/>
    <lineage>
        <taxon>Eukaryota</taxon>
        <taxon>Fungi</taxon>
        <taxon>Fungi incertae sedis</taxon>
        <taxon>Zoopagomycota</taxon>
        <taxon>Kickxellomycotina</taxon>
        <taxon>Harpellomycetes</taxon>
        <taxon>Harpellales</taxon>
        <taxon>Legeriomycetaceae</taxon>
        <taxon>Smittium</taxon>
    </lineage>
</organism>
<evidence type="ECO:0000313" key="1">
    <source>
        <dbReference type="EMBL" id="OLY82414.1"/>
    </source>
</evidence>
<dbReference type="AlphaFoldDB" id="A0A1R0GZU0"/>
<dbReference type="OrthoDB" id="3269595at2759"/>
<reference evidence="1 2" key="1">
    <citation type="journal article" date="2016" name="Mol. Biol. Evol.">
        <title>Genome-Wide Survey of Gut Fungi (Harpellales) Reveals the First Horizontally Transferred Ubiquitin Gene from a Mosquito Host.</title>
        <authorList>
            <person name="Wang Y."/>
            <person name="White M.M."/>
            <person name="Kvist S."/>
            <person name="Moncalvo J.M."/>
        </authorList>
    </citation>
    <scope>NUCLEOTIDE SEQUENCE [LARGE SCALE GENOMIC DNA]</scope>
    <source>
        <strain evidence="1 2">ALG-7-W6</strain>
    </source>
</reference>
<gene>
    <name evidence="1" type="ORF">AYI68_g3467</name>
</gene>
<accession>A0A1R0GZU0</accession>
<proteinExistence type="predicted"/>